<dbReference type="InterPro" id="IPR022029">
    <property type="entry name" value="YoaR-like_PG-bd"/>
</dbReference>
<sequence length="594" mass="64292">MARVSSQTQPKTKPPRDRDESSGGRVVLLTVLGLAFLVGLLWVAAYAFAGEKVPRGTSVAGIDIGGKSQDDAVQALQDGFADRDAIDVTVDGENVPMTAEAAGLSVDYRATVDEAGAERSWSPGRLWDYYTGGGELDPVVSVDEDTLSATLDRIDEEHGTPAKEGDVRFVDGAARPVFGQDGEEVDRDLAERALQSAYVDDGTAELELVTAEPEISRDDVQDALNEFANPAVSGPVTLVFDRTRVKLRPADYSAALGMKAEDGALAPDLDETKLTALVRSRFARTEGAPVDATVRLVNGKPAVVPSKPGVDYDPKDISSAFLALVVKAPGERQMNVKATVKDAGFTTRDARALKITEQVSTFTTYYPYAEYRNTNIGRAAELVNGTVLKPGDTFSLNDAVGERTAENGFTKGFIISNGVFKEDFGGGVSQMATTTFNAMFFAGLKDVEHKPHSFYIDRYPVGREATVAWGAVDLRFTNDTPYGVLITAKVTPSTPSSQGVVTVSMYSTKYWDITTRTGNRYNFTQEKTRHLSGPECEPNDGYGGFDINVWRYFRKHGSSALERTEKLHTTYIPSDTVICDSEKRTTPPSQDAGD</sequence>
<feature type="transmembrane region" description="Helical" evidence="2">
    <location>
        <begin position="26"/>
        <end position="49"/>
    </location>
</feature>
<dbReference type="PANTHER" id="PTHR35788:SF1">
    <property type="entry name" value="EXPORTED PROTEIN"/>
    <property type="match status" value="1"/>
</dbReference>
<evidence type="ECO:0000313" key="4">
    <source>
        <dbReference type="EMBL" id="RYP88375.1"/>
    </source>
</evidence>
<keyword evidence="2" id="KW-1133">Transmembrane helix</keyword>
<organism evidence="4 5">
    <name type="scientific">Nocardioides guangzhouensis</name>
    <dbReference type="NCBI Taxonomy" id="2497878"/>
    <lineage>
        <taxon>Bacteria</taxon>
        <taxon>Bacillati</taxon>
        <taxon>Actinomycetota</taxon>
        <taxon>Actinomycetes</taxon>
        <taxon>Propionibacteriales</taxon>
        <taxon>Nocardioidaceae</taxon>
        <taxon>Nocardioides</taxon>
    </lineage>
</organism>
<keyword evidence="5" id="KW-1185">Reference proteome</keyword>
<evidence type="ECO:0000313" key="5">
    <source>
        <dbReference type="Proteomes" id="UP000295198"/>
    </source>
</evidence>
<comment type="caution">
    <text evidence="4">The sequence shown here is derived from an EMBL/GenBank/DDBJ whole genome shotgun (WGS) entry which is preliminary data.</text>
</comment>
<dbReference type="InterPro" id="IPR007391">
    <property type="entry name" value="Vancomycin_resist_VanW"/>
</dbReference>
<dbReference type="InterPro" id="IPR052913">
    <property type="entry name" value="Glycopeptide_resist_protein"/>
</dbReference>
<feature type="compositionally biased region" description="Polar residues" evidence="1">
    <location>
        <begin position="1"/>
        <end position="11"/>
    </location>
</feature>
<dbReference type="Pfam" id="PF04294">
    <property type="entry name" value="VanW"/>
    <property type="match status" value="1"/>
</dbReference>
<evidence type="ECO:0000256" key="1">
    <source>
        <dbReference type="SAM" id="MobiDB-lite"/>
    </source>
</evidence>
<proteinExistence type="predicted"/>
<dbReference type="PANTHER" id="PTHR35788">
    <property type="entry name" value="EXPORTED PROTEIN-RELATED"/>
    <property type="match status" value="1"/>
</dbReference>
<protein>
    <recommendedName>
        <fullName evidence="3">YoaR-like putative peptidoglycan binding domain-containing protein</fullName>
    </recommendedName>
</protein>
<feature type="domain" description="YoaR-like putative peptidoglycan binding" evidence="3">
    <location>
        <begin position="260"/>
        <end position="323"/>
    </location>
</feature>
<keyword evidence="2" id="KW-0472">Membrane</keyword>
<gene>
    <name evidence="4" type="ORF">EKO23_03335</name>
</gene>
<feature type="domain" description="YoaR-like putative peptidoglycan binding" evidence="3">
    <location>
        <begin position="98"/>
        <end position="201"/>
    </location>
</feature>
<dbReference type="Proteomes" id="UP000295198">
    <property type="component" value="Unassembled WGS sequence"/>
</dbReference>
<evidence type="ECO:0000259" key="3">
    <source>
        <dbReference type="Pfam" id="PF12229"/>
    </source>
</evidence>
<dbReference type="Pfam" id="PF12229">
    <property type="entry name" value="PG_binding_4"/>
    <property type="match status" value="2"/>
</dbReference>
<reference evidence="4 5" key="1">
    <citation type="submission" date="2019-01" db="EMBL/GenBank/DDBJ databases">
        <title>Nocardioides guangzhouensis sp. nov., an actinobacterium isolated from soil.</title>
        <authorList>
            <person name="Fu Y."/>
            <person name="Cai Y."/>
            <person name="Lin Z."/>
            <person name="Chen P."/>
        </authorList>
    </citation>
    <scope>NUCLEOTIDE SEQUENCE [LARGE SCALE GENOMIC DNA]</scope>
    <source>
        <strain evidence="4 5">130</strain>
    </source>
</reference>
<accession>A0A4Q4ZKH1</accession>
<dbReference type="AlphaFoldDB" id="A0A4Q4ZKH1"/>
<feature type="region of interest" description="Disordered" evidence="1">
    <location>
        <begin position="1"/>
        <end position="22"/>
    </location>
</feature>
<dbReference type="EMBL" id="SDKM01000003">
    <property type="protein sequence ID" value="RYP88375.1"/>
    <property type="molecule type" value="Genomic_DNA"/>
</dbReference>
<dbReference type="OrthoDB" id="9813301at2"/>
<evidence type="ECO:0000256" key="2">
    <source>
        <dbReference type="SAM" id="Phobius"/>
    </source>
</evidence>
<keyword evidence="2" id="KW-0812">Transmembrane</keyword>
<name>A0A4Q4ZKH1_9ACTN</name>